<dbReference type="PANTHER" id="PTHR46118">
    <property type="entry name" value="PROTEIN ABHD11"/>
    <property type="match status" value="1"/>
</dbReference>
<comment type="caution">
    <text evidence="3">The sequence shown here is derived from an EMBL/GenBank/DDBJ whole genome shotgun (WGS) entry which is preliminary data.</text>
</comment>
<proteinExistence type="predicted"/>
<dbReference type="Proteomes" id="UP001595616">
    <property type="component" value="Unassembled WGS sequence"/>
</dbReference>
<dbReference type="EMBL" id="JBHRYQ010000001">
    <property type="protein sequence ID" value="MFC3810865.1"/>
    <property type="molecule type" value="Genomic_DNA"/>
</dbReference>
<dbReference type="Pfam" id="PF00561">
    <property type="entry name" value="Abhydrolase_1"/>
    <property type="match status" value="1"/>
</dbReference>
<accession>A0ABV7YX13</accession>
<reference evidence="4" key="1">
    <citation type="journal article" date="2019" name="Int. J. Syst. Evol. Microbiol.">
        <title>The Global Catalogue of Microorganisms (GCM) 10K type strain sequencing project: providing services to taxonomists for standard genome sequencing and annotation.</title>
        <authorList>
            <consortium name="The Broad Institute Genomics Platform"/>
            <consortium name="The Broad Institute Genome Sequencing Center for Infectious Disease"/>
            <person name="Wu L."/>
            <person name="Ma J."/>
        </authorList>
    </citation>
    <scope>NUCLEOTIDE SEQUENCE [LARGE SCALE GENOMIC DNA]</scope>
    <source>
        <strain evidence="4">CECT 7956</strain>
    </source>
</reference>
<sequence length="254" mass="28973">MELFFRKIGEGKPLVVLHGVFGSSDNLYTVSKNIADLGYAVYTLDARNHGQSPWSDVFDYDVMAADLNDFLNQHDIQNPVILGHSMGGKTVMNFAAKYDNFEKIIVVDIAPRFYPTHHNHILAGLAAIKLDELKSRKDADDIFSQYVSDFGERQFILKNLYRTDDNKFAWRINIPVISKEIYKIGEEITFDRISQKPAMIMRGSDSGYVKEDDFEQFKQSFPNAELVTIEGANHWVHALKPAEFVSNVVRFIKA</sequence>
<dbReference type="Gene3D" id="3.40.50.1820">
    <property type="entry name" value="alpha/beta hydrolase"/>
    <property type="match status" value="1"/>
</dbReference>
<evidence type="ECO:0000313" key="4">
    <source>
        <dbReference type="Proteomes" id="UP001595616"/>
    </source>
</evidence>
<dbReference type="SUPFAM" id="SSF53474">
    <property type="entry name" value="alpha/beta-Hydrolases"/>
    <property type="match status" value="1"/>
</dbReference>
<evidence type="ECO:0000256" key="1">
    <source>
        <dbReference type="ARBA" id="ARBA00022801"/>
    </source>
</evidence>
<dbReference type="GO" id="GO:0016787">
    <property type="term" value="F:hydrolase activity"/>
    <property type="evidence" value="ECO:0007669"/>
    <property type="project" value="UniProtKB-KW"/>
</dbReference>
<organism evidence="3 4">
    <name type="scientific">Lacihabitans lacunae</name>
    <dbReference type="NCBI Taxonomy" id="1028214"/>
    <lineage>
        <taxon>Bacteria</taxon>
        <taxon>Pseudomonadati</taxon>
        <taxon>Bacteroidota</taxon>
        <taxon>Cytophagia</taxon>
        <taxon>Cytophagales</taxon>
        <taxon>Leadbetterellaceae</taxon>
        <taxon>Lacihabitans</taxon>
    </lineage>
</organism>
<keyword evidence="4" id="KW-1185">Reference proteome</keyword>
<keyword evidence="1 3" id="KW-0378">Hydrolase</keyword>
<name>A0ABV7YX13_9BACT</name>
<evidence type="ECO:0000313" key="3">
    <source>
        <dbReference type="EMBL" id="MFC3810865.1"/>
    </source>
</evidence>
<feature type="domain" description="AB hydrolase-1" evidence="2">
    <location>
        <begin position="12"/>
        <end position="241"/>
    </location>
</feature>
<gene>
    <name evidence="3" type="ORF">ACFOOI_09395</name>
</gene>
<dbReference type="RefSeq" id="WP_379837345.1">
    <property type="nucleotide sequence ID" value="NZ_JBHRYQ010000001.1"/>
</dbReference>
<evidence type="ECO:0000259" key="2">
    <source>
        <dbReference type="Pfam" id="PF00561"/>
    </source>
</evidence>
<dbReference type="InterPro" id="IPR000073">
    <property type="entry name" value="AB_hydrolase_1"/>
</dbReference>
<dbReference type="InterPro" id="IPR029058">
    <property type="entry name" value="AB_hydrolase_fold"/>
</dbReference>
<protein>
    <submittedName>
        <fullName evidence="3">Alpha/beta fold hydrolase</fullName>
    </submittedName>
</protein>
<dbReference type="PANTHER" id="PTHR46118:SF4">
    <property type="entry name" value="PROTEIN ABHD11"/>
    <property type="match status" value="1"/>
</dbReference>